<feature type="compositionally biased region" description="Pro residues" evidence="1">
    <location>
        <begin position="175"/>
        <end position="185"/>
    </location>
</feature>
<dbReference type="OrthoDB" id="8906490at2759"/>
<accession>A0A6P7L3Q9</accession>
<sequence length="343" mass="36067">MADDAPAPSGERNAGFAVIVGAVGPGGAKCSRIGRKVAAMLRGRVHSRDPTSNGTPRCRQRRRSAERAAQSSCVIIARKSRKEPEPPQRSWSLLAPHAASGSPKRCSCPPIGVCHPPSHSASSSSSSSSCSSPPPVPTSVITGRDPLGWKLHPKPGSPSPRARAKRLSLQSPLPVFCPDPKPSPAPGSRSHGTPTADPSVQTRPPLPLDPPRRRHSDSSAFRGPPPAFAAPAVTLEDLCAVRLRPTPPPEGPDDVFSDATEGQGKPRRTPPPVPGKSFMARQVAQLIAQSRRRQRAAARPVKAEGDACGADCKRAQAAERAGLRLDASCTSEPLGSRFPDREA</sequence>
<evidence type="ECO:0000313" key="3">
    <source>
        <dbReference type="RefSeq" id="XP_028989228.1"/>
    </source>
</evidence>
<dbReference type="AlphaFoldDB" id="A0A6P7L3Q9"/>
<reference evidence="3 4" key="1">
    <citation type="submission" date="2025-04" db="UniProtKB">
        <authorList>
            <consortium name="RefSeq"/>
        </authorList>
    </citation>
    <scope>IDENTIFICATION</scope>
</reference>
<name>A0A6P7L3Q9_BETSP</name>
<feature type="compositionally biased region" description="Low complexity" evidence="1">
    <location>
        <begin position="116"/>
        <end position="131"/>
    </location>
</feature>
<keyword evidence="2" id="KW-1185">Reference proteome</keyword>
<evidence type="ECO:0000256" key="1">
    <source>
        <dbReference type="SAM" id="MobiDB-lite"/>
    </source>
</evidence>
<organism evidence="2 3">
    <name type="scientific">Betta splendens</name>
    <name type="common">Siamese fighting fish</name>
    <dbReference type="NCBI Taxonomy" id="158456"/>
    <lineage>
        <taxon>Eukaryota</taxon>
        <taxon>Metazoa</taxon>
        <taxon>Chordata</taxon>
        <taxon>Craniata</taxon>
        <taxon>Vertebrata</taxon>
        <taxon>Euteleostomi</taxon>
        <taxon>Actinopterygii</taxon>
        <taxon>Neopterygii</taxon>
        <taxon>Teleostei</taxon>
        <taxon>Neoteleostei</taxon>
        <taxon>Acanthomorphata</taxon>
        <taxon>Anabantaria</taxon>
        <taxon>Anabantiformes</taxon>
        <taxon>Anabantoidei</taxon>
        <taxon>Osphronemidae</taxon>
        <taxon>Betta</taxon>
    </lineage>
</organism>
<feature type="region of interest" description="Disordered" evidence="1">
    <location>
        <begin position="41"/>
        <end position="276"/>
    </location>
</feature>
<dbReference type="GeneID" id="114845418"/>
<dbReference type="KEGG" id="bspl:114845418"/>
<feature type="compositionally biased region" description="Polar residues" evidence="1">
    <location>
        <begin position="190"/>
        <end position="202"/>
    </location>
</feature>
<protein>
    <submittedName>
        <fullName evidence="3 4">Uncharacterized protein LOC114845418 isoform X1</fullName>
    </submittedName>
</protein>
<dbReference type="Proteomes" id="UP000515150">
    <property type="component" value="Chromosome 19"/>
</dbReference>
<dbReference type="RefSeq" id="XP_028989228.1">
    <property type="nucleotide sequence ID" value="XM_029133395.3"/>
</dbReference>
<feature type="compositionally biased region" description="Basic and acidic residues" evidence="1">
    <location>
        <begin position="301"/>
        <end position="323"/>
    </location>
</feature>
<proteinExistence type="predicted"/>
<gene>
    <name evidence="3 4" type="primary">LOC114845418</name>
</gene>
<evidence type="ECO:0000313" key="4">
    <source>
        <dbReference type="RefSeq" id="XP_028989229.1"/>
    </source>
</evidence>
<evidence type="ECO:0000313" key="2">
    <source>
        <dbReference type="Proteomes" id="UP000515150"/>
    </source>
</evidence>
<feature type="region of interest" description="Disordered" evidence="1">
    <location>
        <begin position="290"/>
        <end position="343"/>
    </location>
</feature>
<dbReference type="RefSeq" id="XP_028989229.1">
    <property type="nucleotide sequence ID" value="XM_029133396.2"/>
</dbReference>